<dbReference type="EMBL" id="JAPPUX010000003">
    <property type="protein sequence ID" value="MCY4726837.1"/>
    <property type="molecule type" value="Genomic_DNA"/>
</dbReference>
<dbReference type="InterPro" id="IPR011990">
    <property type="entry name" value="TPR-like_helical_dom_sf"/>
</dbReference>
<dbReference type="Gene3D" id="1.10.10.10">
    <property type="entry name" value="Winged helix-like DNA-binding domain superfamily/Winged helix DNA-binding domain"/>
    <property type="match status" value="1"/>
</dbReference>
<accession>A0ABT4CG36</accession>
<dbReference type="InterPro" id="IPR000792">
    <property type="entry name" value="Tscrpt_reg_LuxR_C"/>
</dbReference>
<comment type="caution">
    <text evidence="2">The sequence shown here is derived from an EMBL/GenBank/DDBJ whole genome shotgun (WGS) entry which is preliminary data.</text>
</comment>
<evidence type="ECO:0000313" key="2">
    <source>
        <dbReference type="EMBL" id="MCY4726837.1"/>
    </source>
</evidence>
<dbReference type="InterPro" id="IPR016032">
    <property type="entry name" value="Sig_transdc_resp-reg_C-effctor"/>
</dbReference>
<dbReference type="InterPro" id="IPR036388">
    <property type="entry name" value="WH-like_DNA-bd_sf"/>
</dbReference>
<protein>
    <submittedName>
        <fullName evidence="2">LuxR C-terminal-related transcriptional regulator</fullName>
    </submittedName>
</protein>
<dbReference type="InterPro" id="IPR027417">
    <property type="entry name" value="P-loop_NTPase"/>
</dbReference>
<dbReference type="InterPro" id="IPR041617">
    <property type="entry name" value="TPR_MalT"/>
</dbReference>
<dbReference type="SUPFAM" id="SSF46894">
    <property type="entry name" value="C-terminal effector domain of the bipartite response regulators"/>
    <property type="match status" value="1"/>
</dbReference>
<dbReference type="Pfam" id="PF13191">
    <property type="entry name" value="AAA_16"/>
    <property type="match status" value="1"/>
</dbReference>
<dbReference type="Pfam" id="PF17874">
    <property type="entry name" value="TPR_MalT"/>
    <property type="match status" value="1"/>
</dbReference>
<dbReference type="CDD" id="cd06170">
    <property type="entry name" value="LuxR_C_like"/>
    <property type="match status" value="1"/>
</dbReference>
<dbReference type="PRINTS" id="PR00038">
    <property type="entry name" value="HTHLUXR"/>
</dbReference>
<evidence type="ECO:0000259" key="1">
    <source>
        <dbReference type="PROSITE" id="PS50043"/>
    </source>
</evidence>
<dbReference type="InterPro" id="IPR041664">
    <property type="entry name" value="AAA_16"/>
</dbReference>
<dbReference type="SMART" id="SM00421">
    <property type="entry name" value="HTH_LUXR"/>
    <property type="match status" value="1"/>
</dbReference>
<gene>
    <name evidence="2" type="ORF">NYO98_11165</name>
</gene>
<dbReference type="SUPFAM" id="SSF48452">
    <property type="entry name" value="TPR-like"/>
    <property type="match status" value="1"/>
</dbReference>
<dbReference type="SUPFAM" id="SSF52540">
    <property type="entry name" value="P-loop containing nucleoside triphosphate hydrolases"/>
    <property type="match status" value="1"/>
</dbReference>
<evidence type="ECO:0000313" key="3">
    <source>
        <dbReference type="Proteomes" id="UP001074726"/>
    </source>
</evidence>
<dbReference type="Pfam" id="PF25873">
    <property type="entry name" value="WHD_MalT"/>
    <property type="match status" value="1"/>
</dbReference>
<dbReference type="Proteomes" id="UP001074726">
    <property type="component" value="Unassembled WGS sequence"/>
</dbReference>
<keyword evidence="3" id="KW-1185">Reference proteome</keyword>
<dbReference type="PROSITE" id="PS50043">
    <property type="entry name" value="HTH_LUXR_2"/>
    <property type="match status" value="1"/>
</dbReference>
<dbReference type="InterPro" id="IPR059106">
    <property type="entry name" value="WHD_MalT"/>
</dbReference>
<dbReference type="Gene3D" id="1.25.40.10">
    <property type="entry name" value="Tetratricopeptide repeat domain"/>
    <property type="match status" value="1"/>
</dbReference>
<feature type="domain" description="HTH luxR-type" evidence="1">
    <location>
        <begin position="820"/>
        <end position="885"/>
    </location>
</feature>
<dbReference type="RefSeq" id="WP_268111753.1">
    <property type="nucleotide sequence ID" value="NZ_JAPPUX010000003.1"/>
</dbReference>
<name>A0ABT4CG36_9ACTN</name>
<reference evidence="2" key="1">
    <citation type="submission" date="2022-08" db="EMBL/GenBank/DDBJ databases">
        <title>Genome sequencing of Nocardioides sp. STR2.</title>
        <authorList>
            <person name="So Y."/>
        </authorList>
    </citation>
    <scope>NUCLEOTIDE SEQUENCE</scope>
    <source>
        <strain evidence="2">STR2</strain>
    </source>
</reference>
<proteinExistence type="predicted"/>
<organism evidence="2 3">
    <name type="scientific">Nocardioides pini</name>
    <dbReference type="NCBI Taxonomy" id="2975053"/>
    <lineage>
        <taxon>Bacteria</taxon>
        <taxon>Bacillati</taxon>
        <taxon>Actinomycetota</taxon>
        <taxon>Actinomycetes</taxon>
        <taxon>Propionibacteriales</taxon>
        <taxon>Nocardioidaceae</taxon>
        <taxon>Nocardioides</taxon>
    </lineage>
</organism>
<dbReference type="Pfam" id="PF00196">
    <property type="entry name" value="GerE"/>
    <property type="match status" value="1"/>
</dbReference>
<sequence length="887" mass="94728">MAVPGTKLRVPLSRRKLVDRTRLTDRLPTGRDAMPRLVLVAAPAGSGKTTLLGQWLAAGDVRSAWLSLDAADGDLRRFLTHLVAAVRLCAPEVGAEAAALLADGRNVRAEDLLAGLVDDLDALAGPTVIALDDYHAVDGTEVHEAVSFLLDNLPPRVTVAMTTRSDPPLPLSRLRARGDLLEVRAGDLRFTTAEATTFLNEVMGLGLEPRHVAALEQRTEGWAAGLQLAALSAAGTADPDGFVEAFAGSHRFVLDYLVDEVLAGQPTDVRSFLLDTSVLDDLSGPVCDAVTGRTDGQQLLEALERANLFVVPLDDERQWWRYHHLFAEALRARLAAGGAERAGHLHQLAASWYAEHDRLPDAVRHALAGGDVDQAADLVELAVPGMRQRREDRAMREWLRALPEDVVRHRPLLAMHLAWARLSEGDLDGLDRWLDAAETALESPRAPRPSAVPAHAREERDRDLATLPAMVEVYRATVAQARGDVGGTTAHATRARDLVGPDDHFVLGASSGFLGLAAWAAGDLAGASETFGEAARHIRAAGNIADGLGMTVVLADIARGRGRPDEARRLLERALATAESTPGPLSTTGDLHVALADVLVEHGALAEAEAHLHAAAELGERASLIENRHRLHVARAALLRARGDLDGAVTALDEAQALLLPGYLPEVRPVPALRARIRIVQGRLDDAREWASAHGVDLEMGDHLSEVDRLTLARLLVAEGDRLDDVVAATERIATEAGAAGRGGSVVDAHVVRALAHRAEDDRDAALAALGEALALGVPHGCRRLYLDEGAAMVGLLEARGDELAATVLAAGANDEPAPRPAQANGLSERELAVLRLLATDLSGPEIAQRLYVSLNTLRTHTRHIFAKLDVNTRRAAVRSATERGLL</sequence>